<comment type="caution">
    <text evidence="2">The sequence shown here is derived from an EMBL/GenBank/DDBJ whole genome shotgun (WGS) entry which is preliminary data.</text>
</comment>
<feature type="compositionally biased region" description="Basic residues" evidence="1">
    <location>
        <begin position="35"/>
        <end position="46"/>
    </location>
</feature>
<dbReference type="EMBL" id="WKFB01000156">
    <property type="protein sequence ID" value="KAF6733530.1"/>
    <property type="molecule type" value="Genomic_DNA"/>
</dbReference>
<evidence type="ECO:0000313" key="2">
    <source>
        <dbReference type="EMBL" id="KAF6733530.1"/>
    </source>
</evidence>
<accession>A0A834CWV9</accession>
<proteinExistence type="predicted"/>
<reference evidence="2" key="1">
    <citation type="journal article" name="BMC Genomics">
        <title>Long-read sequencing and de novo genome assembly of marine medaka (Oryzias melastigma).</title>
        <authorList>
            <person name="Liang P."/>
            <person name="Saqib H.S.A."/>
            <person name="Ni X."/>
            <person name="Shen Y."/>
        </authorList>
    </citation>
    <scope>NUCLEOTIDE SEQUENCE</scope>
    <source>
        <strain evidence="2">Bigg-433</strain>
    </source>
</reference>
<organism evidence="2 3">
    <name type="scientific">Oryzias melastigma</name>
    <name type="common">Marine medaka</name>
    <dbReference type="NCBI Taxonomy" id="30732"/>
    <lineage>
        <taxon>Eukaryota</taxon>
        <taxon>Metazoa</taxon>
        <taxon>Chordata</taxon>
        <taxon>Craniata</taxon>
        <taxon>Vertebrata</taxon>
        <taxon>Euteleostomi</taxon>
        <taxon>Actinopterygii</taxon>
        <taxon>Neopterygii</taxon>
        <taxon>Teleostei</taxon>
        <taxon>Neoteleostei</taxon>
        <taxon>Acanthomorphata</taxon>
        <taxon>Ovalentaria</taxon>
        <taxon>Atherinomorphae</taxon>
        <taxon>Beloniformes</taxon>
        <taxon>Adrianichthyidae</taxon>
        <taxon>Oryziinae</taxon>
        <taxon>Oryzias</taxon>
    </lineage>
</organism>
<evidence type="ECO:0000256" key="1">
    <source>
        <dbReference type="SAM" id="MobiDB-lite"/>
    </source>
</evidence>
<dbReference type="AlphaFoldDB" id="A0A834CWV9"/>
<feature type="region of interest" description="Disordered" evidence="1">
    <location>
        <begin position="1"/>
        <end position="90"/>
    </location>
</feature>
<sequence length="129" mass="14445">MLMEVYYSNGLESDISQQYPPPLMPKPGKDNARLQKLKKKRAKKKTGLSQTPIPFRSCLSPVNEASTDLEHSDLSSPPRTPDPVSVTDSPASPFSFYDPFCFPLSPEQQLWPTHGQYSASDLYSSDHEL</sequence>
<name>A0A834CWV9_ORYME</name>
<gene>
    <name evidence="2" type="ORF">FQA47_017524</name>
</gene>
<dbReference type="PANTHER" id="PTHR38004:SF1">
    <property type="entry name" value="PROLINE-RICH PROTEIN 33"/>
    <property type="match status" value="1"/>
</dbReference>
<dbReference type="Proteomes" id="UP000646548">
    <property type="component" value="Unassembled WGS sequence"/>
</dbReference>
<protein>
    <submittedName>
        <fullName evidence="2">Uncharacterized protein</fullName>
    </submittedName>
</protein>
<dbReference type="PANTHER" id="PTHR38004">
    <property type="entry name" value="PROLINE-RICH PROTEIN 33"/>
    <property type="match status" value="1"/>
</dbReference>
<evidence type="ECO:0000313" key="3">
    <source>
        <dbReference type="Proteomes" id="UP000646548"/>
    </source>
</evidence>